<dbReference type="PANTHER" id="PTHR43310">
    <property type="entry name" value="SULFATE TRANSPORTER YBAR-RELATED"/>
    <property type="match status" value="1"/>
</dbReference>
<dbReference type="Pfam" id="PF01740">
    <property type="entry name" value="STAS"/>
    <property type="match status" value="1"/>
</dbReference>
<dbReference type="GO" id="GO:0016020">
    <property type="term" value="C:membrane"/>
    <property type="evidence" value="ECO:0007669"/>
    <property type="project" value="UniProtKB-SubCell"/>
</dbReference>
<keyword evidence="8" id="KW-1185">Reference proteome</keyword>
<protein>
    <submittedName>
        <fullName evidence="7">Sodium-independent anion transporter</fullName>
    </submittedName>
</protein>
<keyword evidence="2 5" id="KW-0812">Transmembrane</keyword>
<evidence type="ECO:0000256" key="1">
    <source>
        <dbReference type="ARBA" id="ARBA00004141"/>
    </source>
</evidence>
<name>A0A4Y3HXN0_9VIBR</name>
<dbReference type="InterPro" id="IPR052706">
    <property type="entry name" value="Membrane-Transporter-like"/>
</dbReference>
<accession>A0A4Y3HXN0</accession>
<evidence type="ECO:0000313" key="8">
    <source>
        <dbReference type="Proteomes" id="UP000318717"/>
    </source>
</evidence>
<feature type="transmembrane region" description="Helical" evidence="5">
    <location>
        <begin position="262"/>
        <end position="285"/>
    </location>
</feature>
<dbReference type="Proteomes" id="UP000318717">
    <property type="component" value="Unassembled WGS sequence"/>
</dbReference>
<feature type="domain" description="STAS" evidence="6">
    <location>
        <begin position="404"/>
        <end position="495"/>
    </location>
</feature>
<dbReference type="PANTHER" id="PTHR43310:SF1">
    <property type="entry name" value="SULFATE TRANSPORTER YBAR-RELATED"/>
    <property type="match status" value="1"/>
</dbReference>
<dbReference type="AlphaFoldDB" id="A0A4Y3HXN0"/>
<organism evidence="7 8">
    <name type="scientific">Vibrio inusitatus NBRC 102082</name>
    <dbReference type="NCBI Taxonomy" id="1219070"/>
    <lineage>
        <taxon>Bacteria</taxon>
        <taxon>Pseudomonadati</taxon>
        <taxon>Pseudomonadota</taxon>
        <taxon>Gammaproteobacteria</taxon>
        <taxon>Vibrionales</taxon>
        <taxon>Vibrionaceae</taxon>
        <taxon>Vibrio</taxon>
    </lineage>
</organism>
<feature type="transmembrane region" description="Helical" evidence="5">
    <location>
        <begin position="169"/>
        <end position="187"/>
    </location>
</feature>
<dbReference type="PROSITE" id="PS50801">
    <property type="entry name" value="STAS"/>
    <property type="match status" value="1"/>
</dbReference>
<evidence type="ECO:0000256" key="4">
    <source>
        <dbReference type="ARBA" id="ARBA00023136"/>
    </source>
</evidence>
<dbReference type="Gene3D" id="3.30.750.24">
    <property type="entry name" value="STAS domain"/>
    <property type="match status" value="1"/>
</dbReference>
<comment type="caution">
    <text evidence="7">The sequence shown here is derived from an EMBL/GenBank/DDBJ whole genome shotgun (WGS) entry which is preliminary data.</text>
</comment>
<feature type="transmembrane region" description="Helical" evidence="5">
    <location>
        <begin position="219"/>
        <end position="241"/>
    </location>
</feature>
<feature type="transmembrane region" description="Helical" evidence="5">
    <location>
        <begin position="352"/>
        <end position="383"/>
    </location>
</feature>
<dbReference type="RefSeq" id="WP_141346202.1">
    <property type="nucleotide sequence ID" value="NZ_BJLF01000012.1"/>
</dbReference>
<dbReference type="InterPro" id="IPR002645">
    <property type="entry name" value="STAS_dom"/>
</dbReference>
<feature type="transmembrane region" description="Helical" evidence="5">
    <location>
        <begin position="322"/>
        <end position="340"/>
    </location>
</feature>
<dbReference type="Pfam" id="PF00916">
    <property type="entry name" value="Sulfate_transp"/>
    <property type="match status" value="1"/>
</dbReference>
<gene>
    <name evidence="7" type="ORF">VIN01S_25350</name>
</gene>
<evidence type="ECO:0000259" key="6">
    <source>
        <dbReference type="PROSITE" id="PS50801"/>
    </source>
</evidence>
<feature type="transmembrane region" description="Helical" evidence="5">
    <location>
        <begin position="142"/>
        <end position="162"/>
    </location>
</feature>
<keyword evidence="3 5" id="KW-1133">Transmembrane helix</keyword>
<feature type="transmembrane region" description="Helical" evidence="5">
    <location>
        <begin position="43"/>
        <end position="60"/>
    </location>
</feature>
<feature type="transmembrane region" description="Helical" evidence="5">
    <location>
        <begin position="88"/>
        <end position="106"/>
    </location>
</feature>
<evidence type="ECO:0000256" key="5">
    <source>
        <dbReference type="SAM" id="Phobius"/>
    </source>
</evidence>
<dbReference type="InterPro" id="IPR011547">
    <property type="entry name" value="SLC26A/SulP_dom"/>
</dbReference>
<proteinExistence type="predicted"/>
<feature type="transmembrane region" description="Helical" evidence="5">
    <location>
        <begin position="297"/>
        <end position="315"/>
    </location>
</feature>
<dbReference type="SUPFAM" id="SSF52091">
    <property type="entry name" value="SpoIIaa-like"/>
    <property type="match status" value="1"/>
</dbReference>
<sequence>MYQNIKLDWMSNIRGDLLAGLVVALALIPEAIAFSIIAGVDPKVGLYASFSISVVIAFTGGRSGMISAATGAMALLMVTLVKEHGLEYLLAVTVLTGILQILAGYLKLGSLMRFVSRSVVTGFVNALAILIFLAQLPELTDVTWHVYAMTAGGLCIIYLFPYLPVIGKLIPSPLVCIILLTAIAMWFDIDIRTVGDMGNLPDTLPIFLWPDVPLNLETLFIIFPYAIGLSVVGLLESMMTATIVDDLTDTSSDKNRECKGQGIANIFTGFLGGMAGCAMIGQSMINIKSGGRGRLSTLSAGVFLLIMVVFLGPWLKQIPMAALVAVMIMVAIGTFSWGSIRDLKKHPLSTNIVMLATVIIVVATHNLAIGVLVGVLLASLFFANKISRMMVIKNDSMVQNSRRYTVIGQVFFVSSDKFIESFDFKEVIESVTIDLSSAHFWDVTSVSALDKVVVKFRREGTHVDLIGMNQATRTIVDKFGVHDKPEEVEKLLAGH</sequence>
<keyword evidence="4 5" id="KW-0472">Membrane</keyword>
<reference evidence="7 8" key="1">
    <citation type="submission" date="2019-06" db="EMBL/GenBank/DDBJ databases">
        <title>Whole genome shotgun sequence of Vibrio inusitatus NBRC 102082.</title>
        <authorList>
            <person name="Hosoyama A."/>
            <person name="Uohara A."/>
            <person name="Ohji S."/>
            <person name="Ichikawa N."/>
        </authorList>
    </citation>
    <scope>NUCLEOTIDE SEQUENCE [LARGE SCALE GENOMIC DNA]</scope>
    <source>
        <strain evidence="7 8">NBRC 102082</strain>
    </source>
</reference>
<dbReference type="EMBL" id="BJLF01000012">
    <property type="protein sequence ID" value="GEA51731.1"/>
    <property type="molecule type" value="Genomic_DNA"/>
</dbReference>
<dbReference type="OrthoDB" id="9771198at2"/>
<evidence type="ECO:0000313" key="7">
    <source>
        <dbReference type="EMBL" id="GEA51731.1"/>
    </source>
</evidence>
<dbReference type="InterPro" id="IPR036513">
    <property type="entry name" value="STAS_dom_sf"/>
</dbReference>
<evidence type="ECO:0000256" key="2">
    <source>
        <dbReference type="ARBA" id="ARBA00022692"/>
    </source>
</evidence>
<comment type="subcellular location">
    <subcellularLocation>
        <location evidence="1">Membrane</location>
        <topology evidence="1">Multi-pass membrane protein</topology>
    </subcellularLocation>
</comment>
<dbReference type="CDD" id="cd07042">
    <property type="entry name" value="STAS_SulP_like_sulfate_transporter"/>
    <property type="match status" value="1"/>
</dbReference>
<evidence type="ECO:0000256" key="3">
    <source>
        <dbReference type="ARBA" id="ARBA00022989"/>
    </source>
</evidence>
<feature type="transmembrane region" description="Helical" evidence="5">
    <location>
        <begin position="118"/>
        <end position="136"/>
    </location>
</feature>